<name>A0AA40TTC7_9PSED</name>
<accession>A0AA40TTC7</accession>
<feature type="compositionally biased region" description="Polar residues" evidence="1">
    <location>
        <begin position="1"/>
        <end position="11"/>
    </location>
</feature>
<gene>
    <name evidence="2" type="ORF">ALO43_03463</name>
</gene>
<dbReference type="AlphaFoldDB" id="A0AA40TTC7"/>
<evidence type="ECO:0000313" key="3">
    <source>
        <dbReference type="Proteomes" id="UP000050523"/>
    </source>
</evidence>
<proteinExistence type="predicted"/>
<feature type="region of interest" description="Disordered" evidence="1">
    <location>
        <begin position="1"/>
        <end position="24"/>
    </location>
</feature>
<protein>
    <submittedName>
        <fullName evidence="2">Uncharacterized protein</fullName>
    </submittedName>
</protein>
<evidence type="ECO:0000256" key="1">
    <source>
        <dbReference type="SAM" id="MobiDB-lite"/>
    </source>
</evidence>
<reference evidence="2 3" key="1">
    <citation type="submission" date="2015-09" db="EMBL/GenBank/DDBJ databases">
        <title>Genome announcement of multiple Pseudomonas syringae strains.</title>
        <authorList>
            <person name="Thakur S."/>
            <person name="Wang P.W."/>
            <person name="Gong Y."/>
            <person name="Weir B.S."/>
            <person name="Guttman D.S."/>
        </authorList>
    </citation>
    <scope>NUCLEOTIDE SEQUENCE [LARGE SCALE GENOMIC DNA]</scope>
    <source>
        <strain evidence="2 3">ICMP9151</strain>
    </source>
</reference>
<dbReference type="Proteomes" id="UP000050523">
    <property type="component" value="Unassembled WGS sequence"/>
</dbReference>
<comment type="caution">
    <text evidence="2">The sequence shown here is derived from an EMBL/GenBank/DDBJ whole genome shotgun (WGS) entry which is preliminary data.</text>
</comment>
<sequence length="65" mass="7431">MERNIDSSTRQDLGLLKHQGSAPSLQKGCVPMVARAGEPKMLIRLHERLPFWWGGGHRWLIQPLE</sequence>
<organism evidence="2 3">
    <name type="scientific">Pseudomonas tremae</name>
    <dbReference type="NCBI Taxonomy" id="200454"/>
    <lineage>
        <taxon>Bacteria</taxon>
        <taxon>Pseudomonadati</taxon>
        <taxon>Pseudomonadota</taxon>
        <taxon>Gammaproteobacteria</taxon>
        <taxon>Pseudomonadales</taxon>
        <taxon>Pseudomonadaceae</taxon>
        <taxon>Pseudomonas</taxon>
    </lineage>
</organism>
<dbReference type="EMBL" id="LJRO01000458">
    <property type="protein sequence ID" value="KPY92110.1"/>
    <property type="molecule type" value="Genomic_DNA"/>
</dbReference>
<evidence type="ECO:0000313" key="2">
    <source>
        <dbReference type="EMBL" id="KPY92110.1"/>
    </source>
</evidence>